<evidence type="ECO:0000313" key="1">
    <source>
        <dbReference type="EMBL" id="GAG67535.1"/>
    </source>
</evidence>
<gene>
    <name evidence="1" type="ORF">S01H4_10748</name>
</gene>
<accession>X0ZD70</accession>
<comment type="caution">
    <text evidence="1">The sequence shown here is derived from an EMBL/GenBank/DDBJ whole genome shotgun (WGS) entry which is preliminary data.</text>
</comment>
<proteinExistence type="predicted"/>
<organism evidence="1">
    <name type="scientific">marine sediment metagenome</name>
    <dbReference type="NCBI Taxonomy" id="412755"/>
    <lineage>
        <taxon>unclassified sequences</taxon>
        <taxon>metagenomes</taxon>
        <taxon>ecological metagenomes</taxon>
    </lineage>
</organism>
<protein>
    <submittedName>
        <fullName evidence="1">Uncharacterized protein</fullName>
    </submittedName>
</protein>
<name>X0ZD70_9ZZZZ</name>
<sequence length="43" mass="5037">MKTEDEIQVLNGILQRLDDAPEWFIDKHDLDIVQKTIAWILGD</sequence>
<dbReference type="EMBL" id="BART01004182">
    <property type="protein sequence ID" value="GAG67535.1"/>
    <property type="molecule type" value="Genomic_DNA"/>
</dbReference>
<dbReference type="AlphaFoldDB" id="X0ZD70"/>
<reference evidence="1" key="1">
    <citation type="journal article" date="2014" name="Front. Microbiol.">
        <title>High frequency of phylogenetically diverse reductive dehalogenase-homologous genes in deep subseafloor sedimentary metagenomes.</title>
        <authorList>
            <person name="Kawai M."/>
            <person name="Futagami T."/>
            <person name="Toyoda A."/>
            <person name="Takaki Y."/>
            <person name="Nishi S."/>
            <person name="Hori S."/>
            <person name="Arai W."/>
            <person name="Tsubouchi T."/>
            <person name="Morono Y."/>
            <person name="Uchiyama I."/>
            <person name="Ito T."/>
            <person name="Fujiyama A."/>
            <person name="Inagaki F."/>
            <person name="Takami H."/>
        </authorList>
    </citation>
    <scope>NUCLEOTIDE SEQUENCE</scope>
    <source>
        <strain evidence="1">Expedition CK06-06</strain>
    </source>
</reference>